<organism evidence="6 7">
    <name type="scientific">Pseudoflavonifractor gallinarum</name>
    <dbReference type="NCBI Taxonomy" id="2779352"/>
    <lineage>
        <taxon>Bacteria</taxon>
        <taxon>Bacillati</taxon>
        <taxon>Bacillota</taxon>
        <taxon>Clostridia</taxon>
        <taxon>Eubacteriales</taxon>
        <taxon>Oscillospiraceae</taxon>
        <taxon>Pseudoflavonifractor</taxon>
    </lineage>
</organism>
<dbReference type="Gene3D" id="3.40.50.300">
    <property type="entry name" value="P-loop containing nucleotide triphosphate hydrolases"/>
    <property type="match status" value="2"/>
</dbReference>
<evidence type="ECO:0000313" key="7">
    <source>
        <dbReference type="Proteomes" id="UP000806211"/>
    </source>
</evidence>
<dbReference type="EMBL" id="JADCKF010000003">
    <property type="protein sequence ID" value="MBE5055108.1"/>
    <property type="molecule type" value="Genomic_DNA"/>
</dbReference>
<dbReference type="PANTHER" id="PTHR32114">
    <property type="entry name" value="ABC TRANSPORTER ABCH.3"/>
    <property type="match status" value="1"/>
</dbReference>
<evidence type="ECO:0000256" key="2">
    <source>
        <dbReference type="ARBA" id="ARBA00011322"/>
    </source>
</evidence>
<reference evidence="6 7" key="1">
    <citation type="submission" date="2020-10" db="EMBL/GenBank/DDBJ databases">
        <title>ChiBAC.</title>
        <authorList>
            <person name="Zenner C."/>
            <person name="Hitch T.C.A."/>
            <person name="Clavel T."/>
        </authorList>
    </citation>
    <scope>NUCLEOTIDE SEQUENCE [LARGE SCALE GENOMIC DNA]</scope>
    <source>
        <strain evidence="6 7">DSM 107456</strain>
    </source>
</reference>
<feature type="domain" description="Rad50/SbcC-type AAA" evidence="5">
    <location>
        <begin position="5"/>
        <end position="226"/>
    </location>
</feature>
<comment type="similarity">
    <text evidence="1">Belongs to the SMC family. SbcC subfamily.</text>
</comment>
<dbReference type="Proteomes" id="UP000806211">
    <property type="component" value="Unassembled WGS sequence"/>
</dbReference>
<evidence type="ECO:0000256" key="4">
    <source>
        <dbReference type="SAM" id="Coils"/>
    </source>
</evidence>
<dbReference type="NCBIfam" id="TIGR03185">
    <property type="entry name" value="DNA_S_dndD"/>
    <property type="match status" value="1"/>
</dbReference>
<evidence type="ECO:0000313" key="6">
    <source>
        <dbReference type="EMBL" id="MBE5055108.1"/>
    </source>
</evidence>
<keyword evidence="4" id="KW-0175">Coiled coil</keyword>
<dbReference type="PANTHER" id="PTHR32114:SF2">
    <property type="entry name" value="ABC TRANSPORTER ABCH.3"/>
    <property type="match status" value="1"/>
</dbReference>
<protein>
    <recommendedName>
        <fullName evidence="3">Nuclease SbcCD subunit C</fullName>
    </recommendedName>
</protein>
<feature type="coiled-coil region" evidence="4">
    <location>
        <begin position="204"/>
        <end position="238"/>
    </location>
</feature>
<name>A0ABR9R958_9FIRM</name>
<gene>
    <name evidence="6" type="primary">dndD</name>
    <name evidence="6" type="ORF">INF37_03710</name>
</gene>
<accession>A0ABR9R958</accession>
<comment type="caution">
    <text evidence="6">The sequence shown here is derived from an EMBL/GenBank/DDBJ whole genome shotgun (WGS) entry which is preliminary data.</text>
</comment>
<evidence type="ECO:0000256" key="3">
    <source>
        <dbReference type="ARBA" id="ARBA00013368"/>
    </source>
</evidence>
<dbReference type="SUPFAM" id="SSF52540">
    <property type="entry name" value="P-loop containing nucleoside triphosphate hydrolases"/>
    <property type="match status" value="2"/>
</dbReference>
<dbReference type="RefSeq" id="WP_193536497.1">
    <property type="nucleotide sequence ID" value="NZ_JADCKF010000003.1"/>
</dbReference>
<feature type="coiled-coil region" evidence="4">
    <location>
        <begin position="426"/>
        <end position="474"/>
    </location>
</feature>
<sequence length="660" mass="75236">MYFTKIELHNFGIYKGHHEMCLSDQIGNRNVTLIGGLNGRGKTTFLDAILLALYGKQALKYVQENARSYERLLIEHINKHATDDLTYVAVSLGLDDGTALRVCRKWKLKGKKVDEAIVVEKNGTIDKYLGESWSYYIEEILPFGIARFFFFDNEKIAQLADDASFEQIKTSIKSAIGVSTIEKAITHIDEVIRRKKDALQAFEKSEVNQGYQEVEAQLKEINSKIEAAHREADVLKANCESIAIAIETKEKAFWASGGDLTLSREAIRQEKEKIKAYVQEVRDEIMLRVSDPATPLFMCRKLVTQAYDAEIEEQKKAALKLSDPIVESIQKNILERFNQGNFDDRTLRIITDIVKQEIRKFTSTGEGAEHINMSHTTMLLFDKLIVTIFHSLDQKIETLISHVDAQENELMSLDAHLGESDEKTMAMKLYETLKEHERKKALADDQYQKQQGLIESLERQKEALHSKRLQLIKTIAEKENTNDDNSRIIKYSVMSIEVLNEFKVRLQREKIDKLSATATECFQTLVEKDSLVSKIHIDTDSLDVTILDPDGHELLKNQLSAGEQQMFAISIVWALARTSGYKAPVVIDTPMARLDSSHRANFVTSYLPSASSQVMVLSTDEEIYGRYLDMIRENVVNYFTLHYREGEQCTSIINGYFEGV</sequence>
<keyword evidence="7" id="KW-1185">Reference proteome</keyword>
<comment type="subunit">
    <text evidence="2">Heterodimer of SbcC and SbcD.</text>
</comment>
<proteinExistence type="inferred from homology"/>
<dbReference type="InterPro" id="IPR038729">
    <property type="entry name" value="Rad50/SbcC_AAA"/>
</dbReference>
<evidence type="ECO:0000259" key="5">
    <source>
        <dbReference type="Pfam" id="PF13476"/>
    </source>
</evidence>
<dbReference type="InterPro" id="IPR017599">
    <property type="entry name" value="DNA_S_DndD"/>
</dbReference>
<dbReference type="InterPro" id="IPR027417">
    <property type="entry name" value="P-loop_NTPase"/>
</dbReference>
<dbReference type="Pfam" id="PF13476">
    <property type="entry name" value="AAA_23"/>
    <property type="match status" value="1"/>
</dbReference>
<evidence type="ECO:0000256" key="1">
    <source>
        <dbReference type="ARBA" id="ARBA00006930"/>
    </source>
</evidence>